<keyword evidence="1" id="KW-0547">Nucleotide-binding</keyword>
<evidence type="ECO:0000256" key="2">
    <source>
        <dbReference type="ARBA" id="ARBA00022840"/>
    </source>
</evidence>
<evidence type="ECO:0008006" key="4">
    <source>
        <dbReference type="Google" id="ProtNLM"/>
    </source>
</evidence>
<name>X0XSN2_9ZZZZ</name>
<dbReference type="SUPFAM" id="SSF52540">
    <property type="entry name" value="P-loop containing nucleoside triphosphate hydrolases"/>
    <property type="match status" value="1"/>
</dbReference>
<dbReference type="EMBL" id="BARS01042124">
    <property type="protein sequence ID" value="GAG39653.1"/>
    <property type="molecule type" value="Genomic_DNA"/>
</dbReference>
<dbReference type="GO" id="GO:0004016">
    <property type="term" value="F:adenylate cyclase activity"/>
    <property type="evidence" value="ECO:0007669"/>
    <property type="project" value="TreeGrafter"/>
</dbReference>
<dbReference type="PANTHER" id="PTHR16305">
    <property type="entry name" value="TESTICULAR SOLUBLE ADENYLYL CYCLASE"/>
    <property type="match status" value="1"/>
</dbReference>
<keyword evidence="2" id="KW-0067">ATP-binding</keyword>
<feature type="non-terminal residue" evidence="3">
    <location>
        <position position="1"/>
    </location>
</feature>
<comment type="caution">
    <text evidence="3">The sequence shown here is derived from an EMBL/GenBank/DDBJ whole genome shotgun (WGS) entry which is preliminary data.</text>
</comment>
<dbReference type="GO" id="GO:0005524">
    <property type="term" value="F:ATP binding"/>
    <property type="evidence" value="ECO:0007669"/>
    <property type="project" value="UniProtKB-KW"/>
</dbReference>
<accession>X0XSN2</accession>
<evidence type="ECO:0000313" key="3">
    <source>
        <dbReference type="EMBL" id="GAG39653.1"/>
    </source>
</evidence>
<proteinExistence type="predicted"/>
<dbReference type="PANTHER" id="PTHR16305:SF28">
    <property type="entry name" value="GUANYLATE CYCLASE DOMAIN-CONTAINING PROTEIN"/>
    <property type="match status" value="1"/>
</dbReference>
<dbReference type="AlphaFoldDB" id="X0XSN2"/>
<protein>
    <recommendedName>
        <fullName evidence="4">Orc1-like AAA ATPase domain-containing protein</fullName>
    </recommendedName>
</protein>
<reference evidence="3" key="1">
    <citation type="journal article" date="2014" name="Front. Microbiol.">
        <title>High frequency of phylogenetically diverse reductive dehalogenase-homologous genes in deep subseafloor sedimentary metagenomes.</title>
        <authorList>
            <person name="Kawai M."/>
            <person name="Futagami T."/>
            <person name="Toyoda A."/>
            <person name="Takaki Y."/>
            <person name="Nishi S."/>
            <person name="Hori S."/>
            <person name="Arai W."/>
            <person name="Tsubouchi T."/>
            <person name="Morono Y."/>
            <person name="Uchiyama I."/>
            <person name="Ito T."/>
            <person name="Fujiyama A."/>
            <person name="Inagaki F."/>
            <person name="Takami H."/>
        </authorList>
    </citation>
    <scope>NUCLEOTIDE SEQUENCE</scope>
    <source>
        <strain evidence="3">Expedition CK06-06</strain>
    </source>
</reference>
<gene>
    <name evidence="3" type="ORF">S01H1_63961</name>
</gene>
<dbReference type="InterPro" id="IPR027417">
    <property type="entry name" value="P-loop_NTPase"/>
</dbReference>
<organism evidence="3">
    <name type="scientific">marine sediment metagenome</name>
    <dbReference type="NCBI Taxonomy" id="412755"/>
    <lineage>
        <taxon>unclassified sequences</taxon>
        <taxon>metagenomes</taxon>
        <taxon>ecological metagenomes</taxon>
    </lineage>
</organism>
<feature type="non-terminal residue" evidence="3">
    <location>
        <position position="252"/>
    </location>
</feature>
<evidence type="ECO:0000256" key="1">
    <source>
        <dbReference type="ARBA" id="ARBA00022741"/>
    </source>
</evidence>
<sequence length="252" mass="29495">RIVLKGSELRPLIMAIEDLHWSDKSSEESLKDLLDSIPGVRVFLLFTYRPEFVHTWGAKSYHNQITLNRLSNRESVAMVSHLLDTEDLDRNLEELILEKTEGVPFFIEEFIKSLKELKVIERRDSRYYLAKDIQDVAIPSTIQDVIMARVDSLPEGAKELLQTGSVIEREFSYPLIKRVTDLQQQELLSHLSILKDLELLYERGIFPQSIYVFKHALTREVVYNSLLLKRRTEIHEAIGKIIEELYRDRLEE</sequence>
<dbReference type="GO" id="GO:0005737">
    <property type="term" value="C:cytoplasm"/>
    <property type="evidence" value="ECO:0007669"/>
    <property type="project" value="TreeGrafter"/>
</dbReference>